<dbReference type="AlphaFoldDB" id="A0A7U6JFS3"/>
<organism evidence="1 2">
    <name type="scientific">Thiolapillus brandeum</name>
    <dbReference type="NCBI Taxonomy" id="1076588"/>
    <lineage>
        <taxon>Bacteria</taxon>
        <taxon>Pseudomonadati</taxon>
        <taxon>Pseudomonadota</taxon>
        <taxon>Gammaproteobacteria</taxon>
        <taxon>Chromatiales</taxon>
        <taxon>Sedimenticolaceae</taxon>
        <taxon>Thiolapillus</taxon>
    </lineage>
</organism>
<name>A0A7U6JFS3_9GAMM</name>
<keyword evidence="2" id="KW-1185">Reference proteome</keyword>
<evidence type="ECO:0000313" key="1">
    <source>
        <dbReference type="EMBL" id="BAO43041.1"/>
    </source>
</evidence>
<gene>
    <name evidence="1" type="ORF">TBH_C0093</name>
</gene>
<sequence length="328" mass="36920">MANPSTVDVLLSGPKGVIVACNLLHSLDDGLVDKATVQELLDWWFALYDFLYAPGLTDVEKLLDALDKTVFERKPPGFRKGQSKPNFRLRCKLKARTPNNNVTNISTMLIFREHIIHEEDYKKLIGCHIPSLPMDVNEPGIQHAIHQLKACTVGKLRCRLRPNSTLGRSGGLLWFTEERSLQIGKDSANEVRDQLGLVDRKKGELLVMSVISPHHVKRAGGLRPSFMDATLHTRFRVHSDTKKNNGRKTWGHTVNLEKFADNRSHIDGVCERVCRPLAASNVGTVDFLFLGDVQSTRGKNGDDDTAFSQRLLQYYGDKKTLKKRITNL</sequence>
<dbReference type="RefSeq" id="WP_144375088.1">
    <property type="nucleotide sequence ID" value="NZ_AP012273.1"/>
</dbReference>
<evidence type="ECO:0000313" key="2">
    <source>
        <dbReference type="Proteomes" id="UP000031631"/>
    </source>
</evidence>
<dbReference type="Proteomes" id="UP000031631">
    <property type="component" value="Chromosome"/>
</dbReference>
<accession>A0A7U6JFS3</accession>
<dbReference type="EMBL" id="AP012273">
    <property type="protein sequence ID" value="BAO43041.1"/>
    <property type="molecule type" value="Genomic_DNA"/>
</dbReference>
<reference evidence="1 2" key="1">
    <citation type="journal article" date="2014" name="PLoS ONE">
        <title>Physiological and genomic features of a novel sulfur-oxidizing gammaproteobacterium belonging to a previously uncultivated symbiotic lineage isolated from a hydrothermal vent.</title>
        <authorList>
            <person name="Nunoura T."/>
            <person name="Takaki Y."/>
            <person name="Kazama H."/>
            <person name="Kakuta J."/>
            <person name="Shimamura S."/>
            <person name="Makita H."/>
            <person name="Hirai M."/>
            <person name="Miyazaki M."/>
            <person name="Takai K."/>
        </authorList>
    </citation>
    <scope>NUCLEOTIDE SEQUENCE [LARGE SCALE GENOMIC DNA]</scope>
    <source>
        <strain evidence="1 2">Hiromi1</strain>
    </source>
</reference>
<proteinExistence type="predicted"/>
<dbReference type="KEGG" id="tbn:TBH_C0093"/>
<protein>
    <submittedName>
        <fullName evidence="1">Uncharacterized protein</fullName>
    </submittedName>
</protein>